<gene>
    <name evidence="1" type="ORF">LYPA_23C017288</name>
</gene>
<keyword evidence="2" id="KW-1185">Reference proteome</keyword>
<accession>A0A485MJ12</accession>
<evidence type="ECO:0000313" key="2">
    <source>
        <dbReference type="Proteomes" id="UP000386466"/>
    </source>
</evidence>
<protein>
    <submittedName>
        <fullName evidence="1">Uncharacterized protein</fullName>
    </submittedName>
</protein>
<dbReference type="Proteomes" id="UP000386466">
    <property type="component" value="Unassembled WGS sequence"/>
</dbReference>
<proteinExistence type="predicted"/>
<sequence length="70" mass="8221">MGLEVNEDNIQKLVEEHGQELTTDELVDLHHEQQQEVIEEISSAEEEEKRWRNPSLQVRLGKCGKQRKIL</sequence>
<reference evidence="1 2" key="1">
    <citation type="submission" date="2019-01" db="EMBL/GenBank/DDBJ databases">
        <authorList>
            <person name="Alioto T."/>
            <person name="Alioto T."/>
        </authorList>
    </citation>
    <scope>NUCLEOTIDE SEQUENCE [LARGE SCALE GENOMIC DNA]</scope>
</reference>
<organism evidence="1 2">
    <name type="scientific">Lynx pardinus</name>
    <name type="common">Iberian lynx</name>
    <name type="synonym">Felis pardina</name>
    <dbReference type="NCBI Taxonomy" id="191816"/>
    <lineage>
        <taxon>Eukaryota</taxon>
        <taxon>Metazoa</taxon>
        <taxon>Chordata</taxon>
        <taxon>Craniata</taxon>
        <taxon>Vertebrata</taxon>
        <taxon>Euteleostomi</taxon>
        <taxon>Mammalia</taxon>
        <taxon>Eutheria</taxon>
        <taxon>Laurasiatheria</taxon>
        <taxon>Carnivora</taxon>
        <taxon>Feliformia</taxon>
        <taxon>Felidae</taxon>
        <taxon>Felinae</taxon>
        <taxon>Lynx</taxon>
    </lineage>
</organism>
<dbReference type="AlphaFoldDB" id="A0A485MJ12"/>
<evidence type="ECO:0000313" key="1">
    <source>
        <dbReference type="EMBL" id="VFV19843.1"/>
    </source>
</evidence>
<dbReference type="EMBL" id="CAAGRJ010001849">
    <property type="protein sequence ID" value="VFV19843.1"/>
    <property type="molecule type" value="Genomic_DNA"/>
</dbReference>
<name>A0A485MJ12_LYNPA</name>